<sequence>MPLKRLFSAFSKDRSKPSKSINTNPELIITTNASDNEDPQPIHQQQQSSFFSKLPAEIRLEIYAYALPSHKDFRVGASKGGPSKAKCFKWSSNASSQGFAEKHATLTHRHDSYAFYSDPFKRPLKYKNILTICWRMYAEVQDYLYSTRTFYFDTPTDLIRLQAMSPEHFERITRLRLIYCSTYATPRTETNILNWDRAHIALADMANLRSVEILLTETCWRDYFDTRGSRSWSVDASGHLAPTARHQERIRSQMQATLGIDELVQYLTLVEAVDCSGTVGVKLFGFRSMGPNGKNVFRLLEERVRKQGRWMVV</sequence>
<protein>
    <recommendedName>
        <fullName evidence="1">DUF7730 domain-containing protein</fullName>
    </recommendedName>
</protein>
<feature type="domain" description="DUF7730" evidence="1">
    <location>
        <begin position="43"/>
        <end position="221"/>
    </location>
</feature>
<dbReference type="InterPro" id="IPR056632">
    <property type="entry name" value="DUF7730"/>
</dbReference>
<evidence type="ECO:0000313" key="2">
    <source>
        <dbReference type="EMBL" id="KAF2106382.1"/>
    </source>
</evidence>
<dbReference type="Proteomes" id="UP000799770">
    <property type="component" value="Unassembled WGS sequence"/>
</dbReference>
<evidence type="ECO:0000259" key="1">
    <source>
        <dbReference type="Pfam" id="PF24864"/>
    </source>
</evidence>
<proteinExistence type="predicted"/>
<evidence type="ECO:0000313" key="3">
    <source>
        <dbReference type="Proteomes" id="UP000799770"/>
    </source>
</evidence>
<keyword evidence="3" id="KW-1185">Reference proteome</keyword>
<reference evidence="2" key="1">
    <citation type="journal article" date="2020" name="Stud. Mycol.">
        <title>101 Dothideomycetes genomes: a test case for predicting lifestyles and emergence of pathogens.</title>
        <authorList>
            <person name="Haridas S."/>
            <person name="Albert R."/>
            <person name="Binder M."/>
            <person name="Bloem J."/>
            <person name="Labutti K."/>
            <person name="Salamov A."/>
            <person name="Andreopoulos B."/>
            <person name="Baker S."/>
            <person name="Barry K."/>
            <person name="Bills G."/>
            <person name="Bluhm B."/>
            <person name="Cannon C."/>
            <person name="Castanera R."/>
            <person name="Culley D."/>
            <person name="Daum C."/>
            <person name="Ezra D."/>
            <person name="Gonzalez J."/>
            <person name="Henrissat B."/>
            <person name="Kuo A."/>
            <person name="Liang C."/>
            <person name="Lipzen A."/>
            <person name="Lutzoni F."/>
            <person name="Magnuson J."/>
            <person name="Mondo S."/>
            <person name="Nolan M."/>
            <person name="Ohm R."/>
            <person name="Pangilinan J."/>
            <person name="Park H.-J."/>
            <person name="Ramirez L."/>
            <person name="Alfaro M."/>
            <person name="Sun H."/>
            <person name="Tritt A."/>
            <person name="Yoshinaga Y."/>
            <person name="Zwiers L.-H."/>
            <person name="Turgeon B."/>
            <person name="Goodwin S."/>
            <person name="Spatafora J."/>
            <person name="Crous P."/>
            <person name="Grigoriev I."/>
        </authorList>
    </citation>
    <scope>NUCLEOTIDE SEQUENCE</scope>
    <source>
        <strain evidence="2">CBS 627.86</strain>
    </source>
</reference>
<name>A0A6A5YGJ1_9PLEO</name>
<dbReference type="PANTHER" id="PTHR38790:SF4">
    <property type="entry name" value="2EXR DOMAIN-CONTAINING PROTEIN"/>
    <property type="match status" value="1"/>
</dbReference>
<dbReference type="Pfam" id="PF24864">
    <property type="entry name" value="DUF7730"/>
    <property type="match status" value="1"/>
</dbReference>
<dbReference type="PANTHER" id="PTHR38790">
    <property type="entry name" value="2EXR DOMAIN-CONTAINING PROTEIN-RELATED"/>
    <property type="match status" value="1"/>
</dbReference>
<dbReference type="OrthoDB" id="2951834at2759"/>
<accession>A0A6A5YGJ1</accession>
<dbReference type="EMBL" id="ML977363">
    <property type="protein sequence ID" value="KAF2106382.1"/>
    <property type="molecule type" value="Genomic_DNA"/>
</dbReference>
<dbReference type="AlphaFoldDB" id="A0A6A5YGJ1"/>
<organism evidence="2 3">
    <name type="scientific">Lophiotrema nucula</name>
    <dbReference type="NCBI Taxonomy" id="690887"/>
    <lineage>
        <taxon>Eukaryota</taxon>
        <taxon>Fungi</taxon>
        <taxon>Dikarya</taxon>
        <taxon>Ascomycota</taxon>
        <taxon>Pezizomycotina</taxon>
        <taxon>Dothideomycetes</taxon>
        <taxon>Pleosporomycetidae</taxon>
        <taxon>Pleosporales</taxon>
        <taxon>Lophiotremataceae</taxon>
        <taxon>Lophiotrema</taxon>
    </lineage>
</organism>
<gene>
    <name evidence="2" type="ORF">BDV96DRAFT_654769</name>
</gene>